<dbReference type="EMBL" id="AP012294">
    <property type="protein sequence ID" value="BAL84660.1"/>
    <property type="molecule type" value="Genomic_DNA"/>
</dbReference>
<accession>I0GV73</accession>
<sequence>MLLFVVKSIPDDDGETVGYTVKVYDDNGSEDSFSPWPYQTKEFCEFFNNNGYDCEVNEDGKMVTGENYWDIYYTMQKFGRVRKFPVRMIQI</sequence>
<keyword evidence="1" id="KW-0614">Plasmid</keyword>
<evidence type="ECO:0000313" key="1">
    <source>
        <dbReference type="EMBL" id="BAL84660.1"/>
    </source>
</evidence>
<dbReference type="PATRIC" id="fig|927704.6.peg.3422"/>
<organism evidence="1 2">
    <name type="scientific">Selenomonas ruminantium subsp. lactilytica (strain NBRC 103574 / TAM6421)</name>
    <dbReference type="NCBI Taxonomy" id="927704"/>
    <lineage>
        <taxon>Bacteria</taxon>
        <taxon>Bacillati</taxon>
        <taxon>Bacillota</taxon>
        <taxon>Negativicutes</taxon>
        <taxon>Selenomonadales</taxon>
        <taxon>Selenomonadaceae</taxon>
        <taxon>Selenomonas</taxon>
    </lineage>
</organism>
<gene>
    <name evidence="1" type="ordered locus">SELR_pSRC400090</name>
</gene>
<dbReference type="RefSeq" id="WP_014425960.1">
    <property type="nucleotide sequence ID" value="NC_017069.1"/>
</dbReference>
<name>I0GV73_SELRL</name>
<proteinExistence type="predicted"/>
<dbReference type="Proteomes" id="UP000007887">
    <property type="component" value="Plasmid pSRC4"/>
</dbReference>
<evidence type="ECO:0000313" key="2">
    <source>
        <dbReference type="Proteomes" id="UP000007887"/>
    </source>
</evidence>
<dbReference type="HOGENOM" id="CLU_2425248_0_0_9"/>
<reference evidence="1 2" key="1">
    <citation type="submission" date="2011-10" db="EMBL/GenBank/DDBJ databases">
        <title>Whole genome sequence of Selenomonas ruminantium subsp. lactilytica TAM6421.</title>
        <authorList>
            <person name="Oguchi A."/>
            <person name="Ankai A."/>
            <person name="Kaneko J."/>
            <person name="Yamada-Narita S."/>
            <person name="Fukui S."/>
            <person name="Takahashi M."/>
            <person name="Onodera T."/>
            <person name="Kojima S."/>
            <person name="Fushimi T."/>
            <person name="Abe N."/>
            <person name="Kamio Y."/>
            <person name="Yamazaki S."/>
            <person name="Fujita N."/>
        </authorList>
    </citation>
    <scope>NUCLEOTIDE SEQUENCE [LARGE SCALE GENOMIC DNA]</scope>
    <source>
        <strain evidence="2">NBRC 103574 / TAM6421</strain>
        <plasmid evidence="1 2">pSRC4</plasmid>
    </source>
</reference>
<dbReference type="AlphaFoldDB" id="I0GV73"/>
<geneLocation type="plasmid" evidence="1 2">
    <name>pSRC4</name>
</geneLocation>
<dbReference type="KEGG" id="sri:SELR_pSRC400090"/>
<protein>
    <submittedName>
        <fullName evidence="1">Uncharacterized protein</fullName>
    </submittedName>
</protein>